<organism evidence="1 2">
    <name type="scientific">Cupriavidus basilensis</name>
    <dbReference type="NCBI Taxonomy" id="68895"/>
    <lineage>
        <taxon>Bacteria</taxon>
        <taxon>Pseudomonadati</taxon>
        <taxon>Pseudomonadota</taxon>
        <taxon>Betaproteobacteria</taxon>
        <taxon>Burkholderiales</taxon>
        <taxon>Burkholderiaceae</taxon>
        <taxon>Cupriavidus</taxon>
    </lineage>
</organism>
<keyword evidence="2" id="KW-1185">Reference proteome</keyword>
<dbReference type="EMBL" id="CP010536">
    <property type="protein sequence ID" value="AJG19038.1"/>
    <property type="molecule type" value="Genomic_DNA"/>
</dbReference>
<dbReference type="RefSeq" id="WP_043345527.1">
    <property type="nucleotide sequence ID" value="NZ_CP010536.1"/>
</dbReference>
<dbReference type="STRING" id="68895.RR42_m1641"/>
<dbReference type="Proteomes" id="UP000031843">
    <property type="component" value="Chromosome main"/>
</dbReference>
<accession>A0A0C4Y7U0</accession>
<sequence>MQANQSLKIFSADLPRAHVVAAQMGIVLDRLYGGNEETMRVCGRKAGPKGNHEPRWNEQERLAFDLAING</sequence>
<dbReference type="KEGG" id="cbw:RR42_m1641"/>
<proteinExistence type="predicted"/>
<reference evidence="1 2" key="1">
    <citation type="journal article" date="2015" name="Genome Announc.">
        <title>Complete Genome Sequence of Cupriavidus basilensis 4G11, Isolated from the Oak Ridge Field Research Center Site.</title>
        <authorList>
            <person name="Ray J."/>
            <person name="Waters R.J."/>
            <person name="Skerker J.M."/>
            <person name="Kuehl J.V."/>
            <person name="Price M.N."/>
            <person name="Huang J."/>
            <person name="Chakraborty R."/>
            <person name="Arkin A.P."/>
            <person name="Deutschbauer A."/>
        </authorList>
    </citation>
    <scope>NUCLEOTIDE SEQUENCE [LARGE SCALE GENOMIC DNA]</scope>
    <source>
        <strain evidence="1">4G11</strain>
    </source>
</reference>
<dbReference type="OrthoDB" id="9982429at2"/>
<dbReference type="AlphaFoldDB" id="A0A0C4Y7U0"/>
<gene>
    <name evidence="1" type="ORF">RR42_m1641</name>
</gene>
<evidence type="ECO:0000313" key="1">
    <source>
        <dbReference type="EMBL" id="AJG19038.1"/>
    </source>
</evidence>
<evidence type="ECO:0000313" key="2">
    <source>
        <dbReference type="Proteomes" id="UP000031843"/>
    </source>
</evidence>
<protein>
    <submittedName>
        <fullName evidence="1">Uncharacterized protein</fullName>
    </submittedName>
</protein>
<name>A0A0C4Y7U0_9BURK</name>